<evidence type="ECO:0000313" key="3">
    <source>
        <dbReference type="Proteomes" id="UP000799539"/>
    </source>
</evidence>
<dbReference type="PANTHER" id="PTHR24148:SF64">
    <property type="entry name" value="HETEROKARYON INCOMPATIBILITY DOMAIN-CONTAINING PROTEIN"/>
    <property type="match status" value="1"/>
</dbReference>
<gene>
    <name evidence="2" type="ORF">CERZMDRAFT_98632</name>
</gene>
<reference evidence="2" key="1">
    <citation type="journal article" date="2020" name="Stud. Mycol.">
        <title>101 Dothideomycetes genomes: a test case for predicting lifestyles and emergence of pathogens.</title>
        <authorList>
            <person name="Haridas S."/>
            <person name="Albert R."/>
            <person name="Binder M."/>
            <person name="Bloem J."/>
            <person name="Labutti K."/>
            <person name="Salamov A."/>
            <person name="Andreopoulos B."/>
            <person name="Baker S."/>
            <person name="Barry K."/>
            <person name="Bills G."/>
            <person name="Bluhm B."/>
            <person name="Cannon C."/>
            <person name="Castanera R."/>
            <person name="Culley D."/>
            <person name="Daum C."/>
            <person name="Ezra D."/>
            <person name="Gonzalez J."/>
            <person name="Henrissat B."/>
            <person name="Kuo A."/>
            <person name="Liang C."/>
            <person name="Lipzen A."/>
            <person name="Lutzoni F."/>
            <person name="Magnuson J."/>
            <person name="Mondo S."/>
            <person name="Nolan M."/>
            <person name="Ohm R."/>
            <person name="Pangilinan J."/>
            <person name="Park H.-J."/>
            <person name="Ramirez L."/>
            <person name="Alfaro M."/>
            <person name="Sun H."/>
            <person name="Tritt A."/>
            <person name="Yoshinaga Y."/>
            <person name="Zwiers L.-H."/>
            <person name="Turgeon B."/>
            <person name="Goodwin S."/>
            <person name="Spatafora J."/>
            <person name="Crous P."/>
            <person name="Grigoriev I."/>
        </authorList>
    </citation>
    <scope>NUCLEOTIDE SEQUENCE</scope>
    <source>
        <strain evidence="2">SCOH1-5</strain>
    </source>
</reference>
<name>A0A6A6FD64_9PEZI</name>
<dbReference type="AlphaFoldDB" id="A0A6A6FD64"/>
<protein>
    <submittedName>
        <fullName evidence="2">Uncharacterized protein</fullName>
    </submittedName>
</protein>
<feature type="compositionally biased region" description="Polar residues" evidence="1">
    <location>
        <begin position="1"/>
        <end position="17"/>
    </location>
</feature>
<feature type="region of interest" description="Disordered" evidence="1">
    <location>
        <begin position="1"/>
        <end position="26"/>
    </location>
</feature>
<dbReference type="EMBL" id="ML992677">
    <property type="protein sequence ID" value="KAF2211321.1"/>
    <property type="molecule type" value="Genomic_DNA"/>
</dbReference>
<organism evidence="2 3">
    <name type="scientific">Cercospora zeae-maydis SCOH1-5</name>
    <dbReference type="NCBI Taxonomy" id="717836"/>
    <lineage>
        <taxon>Eukaryota</taxon>
        <taxon>Fungi</taxon>
        <taxon>Dikarya</taxon>
        <taxon>Ascomycota</taxon>
        <taxon>Pezizomycotina</taxon>
        <taxon>Dothideomycetes</taxon>
        <taxon>Dothideomycetidae</taxon>
        <taxon>Mycosphaerellales</taxon>
        <taxon>Mycosphaerellaceae</taxon>
        <taxon>Cercospora</taxon>
    </lineage>
</organism>
<accession>A0A6A6FD64</accession>
<dbReference type="PANTHER" id="PTHR24148">
    <property type="entry name" value="ANKYRIN REPEAT DOMAIN-CONTAINING PROTEIN 39 HOMOLOG-RELATED"/>
    <property type="match status" value="1"/>
</dbReference>
<evidence type="ECO:0000256" key="1">
    <source>
        <dbReference type="SAM" id="MobiDB-lite"/>
    </source>
</evidence>
<keyword evidence="3" id="KW-1185">Reference proteome</keyword>
<proteinExistence type="predicted"/>
<dbReference type="InterPro" id="IPR052895">
    <property type="entry name" value="HetReg/Transcr_Mod"/>
</dbReference>
<sequence length="130" mass="14568">MAFTSVTASRSQTSPSKYHQKTPIDPQRQTRLLVLLPGSSDEQFACSLVRHDFSSHAAANYEALSYVWGRGGTPVKICVNNIGDYEITPNLAKALCNLRQPGTECRLLRESWQNSYRSFVTSGERMEDPQ</sequence>
<dbReference type="OrthoDB" id="3643843at2759"/>
<evidence type="ECO:0000313" key="2">
    <source>
        <dbReference type="EMBL" id="KAF2211321.1"/>
    </source>
</evidence>
<dbReference type="Proteomes" id="UP000799539">
    <property type="component" value="Unassembled WGS sequence"/>
</dbReference>